<dbReference type="PROSITE" id="PS50297">
    <property type="entry name" value="ANK_REP_REGION"/>
    <property type="match status" value="3"/>
</dbReference>
<evidence type="ECO:0000313" key="2">
    <source>
        <dbReference type="WBParaSite" id="EVEC_0001178701-mRNA-1"/>
    </source>
</evidence>
<dbReference type="WBParaSite" id="EVEC_0001178701-mRNA-1">
    <property type="protein sequence ID" value="EVEC_0001178701-mRNA-1"/>
    <property type="gene ID" value="EVEC_0001178701"/>
</dbReference>
<name>A0A0N4VLL9_ENTVE</name>
<dbReference type="InterPro" id="IPR036770">
    <property type="entry name" value="Ankyrin_rpt-contain_sf"/>
</dbReference>
<protein>
    <submittedName>
        <fullName evidence="2">ANK_REP_REGION domain-containing protein</fullName>
    </submittedName>
</protein>
<dbReference type="PANTHER" id="PTHR24172">
    <property type="entry name" value="ANK_REP_REGION DOMAIN-CONTAINING PROTEIN"/>
    <property type="match status" value="1"/>
</dbReference>
<evidence type="ECO:0000256" key="1">
    <source>
        <dbReference type="PROSITE-ProRule" id="PRU00023"/>
    </source>
</evidence>
<dbReference type="SMART" id="SM00248">
    <property type="entry name" value="ANK"/>
    <property type="match status" value="7"/>
</dbReference>
<feature type="repeat" description="ANK" evidence="1">
    <location>
        <begin position="233"/>
        <end position="254"/>
    </location>
</feature>
<accession>A0A0N4VLL9</accession>
<sequence>LYFIHNITVDYCKVDPTIEQRILSIDLDGDDFRELEEIVIEGKTNQIWLMAKKYSDDERLCTFIKNFRNLQDGRTAVHIAAVQQNAIYDTLMEYGADVNLPDEVDIEGVTAAQYRKNAEEYIRPSSAMSSPSSLVNVLKCQQISISEAPKEAEVEQWLAAGNVQKLEQLLLDGRFHMLLDKTSVNPQANEFLKGASQYQAKIDAIHKAVDDGDMRRVKSLIDREQLSVARDRYGMTPLHKAILHEQTNVVRYLLAKYPSCVNATDHNGRTALHYAASADPSSEIIIKMLQKAGGDAFIEDKRGHTPFYYRNHDRRLNIKTFKEHALMNQLLSGELSRFLLQDLEEDIHDWIHSGNIGKLEELVLTGYGDLLLGQAHEADDQDVITFLEVLPQYQAKIRAIHKAVESNNLKALKLLVDRKKMALCRDEKGLTPLHKAVIFKRNDCAKFLIHNYPQTVNALDQKKRTPLHYAAALRDGGHLYQTLRKAGADANSYDCVCSC</sequence>
<dbReference type="SUPFAM" id="SSF48403">
    <property type="entry name" value="Ankyrin repeat"/>
    <property type="match status" value="2"/>
</dbReference>
<dbReference type="AlphaFoldDB" id="A0A0N4VLL9"/>
<dbReference type="Pfam" id="PF13857">
    <property type="entry name" value="Ank_5"/>
    <property type="match status" value="1"/>
</dbReference>
<reference evidence="2" key="1">
    <citation type="submission" date="2017-02" db="UniProtKB">
        <authorList>
            <consortium name="WormBaseParasite"/>
        </authorList>
    </citation>
    <scope>IDENTIFICATION</scope>
</reference>
<feature type="repeat" description="ANK" evidence="1">
    <location>
        <begin position="267"/>
        <end position="301"/>
    </location>
</feature>
<dbReference type="PROSITE" id="PS50088">
    <property type="entry name" value="ANK_REPEAT"/>
    <property type="match status" value="4"/>
</dbReference>
<keyword evidence="1" id="KW-0040">ANK repeat</keyword>
<dbReference type="PANTHER" id="PTHR24172:SF4">
    <property type="entry name" value="ANK_REP_REGION DOMAIN-CONTAINING PROTEIN"/>
    <property type="match status" value="1"/>
</dbReference>
<dbReference type="Gene3D" id="1.25.40.20">
    <property type="entry name" value="Ankyrin repeat-containing domain"/>
    <property type="match status" value="2"/>
</dbReference>
<feature type="repeat" description="ANK" evidence="1">
    <location>
        <begin position="462"/>
        <end position="495"/>
    </location>
</feature>
<dbReference type="Pfam" id="PF00023">
    <property type="entry name" value="Ank"/>
    <property type="match status" value="1"/>
</dbReference>
<feature type="repeat" description="ANK" evidence="1">
    <location>
        <begin position="72"/>
        <end position="103"/>
    </location>
</feature>
<organism evidence="2">
    <name type="scientific">Enterobius vermicularis</name>
    <name type="common">Human pinworm</name>
    <dbReference type="NCBI Taxonomy" id="51028"/>
    <lineage>
        <taxon>Eukaryota</taxon>
        <taxon>Metazoa</taxon>
        <taxon>Ecdysozoa</taxon>
        <taxon>Nematoda</taxon>
        <taxon>Chromadorea</taxon>
        <taxon>Rhabditida</taxon>
        <taxon>Spirurina</taxon>
        <taxon>Oxyuridomorpha</taxon>
        <taxon>Oxyuroidea</taxon>
        <taxon>Oxyuridae</taxon>
        <taxon>Enterobius</taxon>
    </lineage>
</organism>
<proteinExistence type="predicted"/>
<dbReference type="Pfam" id="PF12796">
    <property type="entry name" value="Ank_2"/>
    <property type="match status" value="1"/>
</dbReference>
<dbReference type="InterPro" id="IPR002110">
    <property type="entry name" value="Ankyrin_rpt"/>
</dbReference>